<feature type="domain" description="AMP-dependent synthetase/ligase" evidence="2">
    <location>
        <begin position="256"/>
        <end position="416"/>
    </location>
</feature>
<feature type="domain" description="AMP-dependent synthetase/ligase" evidence="2">
    <location>
        <begin position="75"/>
        <end position="176"/>
    </location>
</feature>
<feature type="region of interest" description="Disordered" evidence="1">
    <location>
        <begin position="1"/>
        <end position="67"/>
    </location>
</feature>
<evidence type="ECO:0000313" key="4">
    <source>
        <dbReference type="Proteomes" id="UP001214441"/>
    </source>
</evidence>
<gene>
    <name evidence="3" type="ORF">NMN56_017250</name>
</gene>
<dbReference type="PANTHER" id="PTHR43767">
    <property type="entry name" value="LONG-CHAIN-FATTY-ACID--COA LIGASE"/>
    <property type="match status" value="1"/>
</dbReference>
<dbReference type="InterPro" id="IPR000873">
    <property type="entry name" value="AMP-dep_synth/lig_dom"/>
</dbReference>
<name>A0ABT6ZX93_9ACTN</name>
<evidence type="ECO:0000256" key="1">
    <source>
        <dbReference type="SAM" id="MobiDB-lite"/>
    </source>
</evidence>
<feature type="compositionally biased region" description="Gly residues" evidence="1">
    <location>
        <begin position="47"/>
        <end position="59"/>
    </location>
</feature>
<proteinExistence type="predicted"/>
<dbReference type="RefSeq" id="WP_274045310.1">
    <property type="nucleotide sequence ID" value="NZ_JANCPR020000015.1"/>
</dbReference>
<evidence type="ECO:0000313" key="3">
    <source>
        <dbReference type="EMBL" id="MDJ1133681.1"/>
    </source>
</evidence>
<feature type="compositionally biased region" description="Basic and acidic residues" evidence="1">
    <location>
        <begin position="12"/>
        <end position="28"/>
    </location>
</feature>
<dbReference type="InterPro" id="IPR050237">
    <property type="entry name" value="ATP-dep_AMP-bd_enzyme"/>
</dbReference>
<dbReference type="InterPro" id="IPR042099">
    <property type="entry name" value="ANL_N_sf"/>
</dbReference>
<protein>
    <submittedName>
        <fullName evidence="3">AMP-binding protein</fullName>
    </submittedName>
</protein>
<reference evidence="3 4" key="1">
    <citation type="submission" date="2023-05" db="EMBL/GenBank/DDBJ databases">
        <title>Streptantibioticus silvisoli sp. nov., acidotolerant actinomycetes 1 from pine litter.</title>
        <authorList>
            <person name="Swiecimska M."/>
            <person name="Golinska P."/>
            <person name="Sangal V."/>
            <person name="Wachnowicz B."/>
            <person name="Goodfellow M."/>
        </authorList>
    </citation>
    <scope>NUCLEOTIDE SEQUENCE [LARGE SCALE GENOMIC DNA]</scope>
    <source>
        <strain evidence="3 4">DSM 42109</strain>
    </source>
</reference>
<dbReference type="Gene3D" id="3.40.50.12780">
    <property type="entry name" value="N-terminal domain of ligase-like"/>
    <property type="match status" value="1"/>
</dbReference>
<dbReference type="Pfam" id="PF00501">
    <property type="entry name" value="AMP-binding"/>
    <property type="match status" value="2"/>
</dbReference>
<dbReference type="SUPFAM" id="SSF56801">
    <property type="entry name" value="Acetyl-CoA synthetase-like"/>
    <property type="match status" value="1"/>
</dbReference>
<accession>A0ABT6ZX93</accession>
<comment type="caution">
    <text evidence="3">The sequence shown here is derived from an EMBL/GenBank/DDBJ whole genome shotgun (WGS) entry which is preliminary data.</text>
</comment>
<dbReference type="EMBL" id="JANCPR020000015">
    <property type="protein sequence ID" value="MDJ1133681.1"/>
    <property type="molecule type" value="Genomic_DNA"/>
</dbReference>
<keyword evidence="4" id="KW-1185">Reference proteome</keyword>
<sequence length="465" mass="47921">MALTDQVGVDGRGTRPTREAWRPARDAARPAGGSRTGGEGPRAAAGRGAGGAPRTGGPAGPQPAVRGKATLDGMFTRAALRKPAGVALNDGAHLLTYAKAEAGAVQLATALVRGGVQLGDPVVVHCDNHAHSVLAQLAVLKAGGVCVPVEPGADAARVRRIALISAARTVLCSRSTRAPWVGRAACLVMDVGTTWSRVAALRVDRALPRSEPTDAAYLLVNTEDGPAFGGQLVDHRAWGLALDARIEQAGRATCGVWTSPLPLGRAALSAMWWAFRSGGVLHIPSGGEGIAGARVASGSGVAVLDTREYRQVLEAIRRTQRPVRPRMVVLIGSPCPPELAALHFEVLPTTRLRAEFAPSGGAVPWTAHELSAEHRQRSVGVVVGRPVPRAQVRVLDADGRAVSPGLTGEICATGAALPFDSIPGSQWATSSAQHGGTALRSGRLGRQRPDGALEITGVAAAGSRP</sequence>
<organism evidence="3 4">
    <name type="scientific">Streptomyces iconiensis</name>
    <dbReference type="NCBI Taxonomy" id="1384038"/>
    <lineage>
        <taxon>Bacteria</taxon>
        <taxon>Bacillati</taxon>
        <taxon>Actinomycetota</taxon>
        <taxon>Actinomycetes</taxon>
        <taxon>Kitasatosporales</taxon>
        <taxon>Streptomycetaceae</taxon>
        <taxon>Streptomyces</taxon>
    </lineage>
</organism>
<dbReference type="PANTHER" id="PTHR43767:SF1">
    <property type="entry name" value="NONRIBOSOMAL PEPTIDE SYNTHASE PES1 (EUROFUNG)-RELATED"/>
    <property type="match status" value="1"/>
</dbReference>
<dbReference type="Proteomes" id="UP001214441">
    <property type="component" value="Unassembled WGS sequence"/>
</dbReference>
<evidence type="ECO:0000259" key="2">
    <source>
        <dbReference type="Pfam" id="PF00501"/>
    </source>
</evidence>
<feature type="region of interest" description="Disordered" evidence="1">
    <location>
        <begin position="427"/>
        <end position="465"/>
    </location>
</feature>